<dbReference type="InterPro" id="IPR038763">
    <property type="entry name" value="DHH_sf"/>
</dbReference>
<name>A0A2H0X998_UNCKA</name>
<evidence type="ECO:0000313" key="9">
    <source>
        <dbReference type="EMBL" id="PIS21510.1"/>
    </source>
</evidence>
<evidence type="ECO:0000259" key="8">
    <source>
        <dbReference type="Pfam" id="PF17768"/>
    </source>
</evidence>
<sequence>MVCDCSFDWHNFRDLFIHFCGGSAPGRLERINGKEEKMDKKWVILGKKKYQNPTARDVLEVRGFNKKEIEAFLSSKDPSEIDLTSLGIKSSEIDTFISLVKSGISENLPIIIHGDYDVDGICATAILWEHLYKTLGYKKTLPYIPDRFEEGYGLSENSVNGVLKLREKLDQTSKKGLLIIVDAGIGAIKEIDQAKSLGFKVVVVDHHQKGKELPKADAIIWTDKLCSGGIAWFLLSYLKSENGNLPSGLDLAALATIADIQPLVGANRSIVKFGLEAINKTSRIGLMELIKVSGLFGKEIGTYEVGWMLAPRLNASGRLENALISLRLLCTDNESLAREIAKTLDQINSERQKLTIESLTLAKTQVTKDQKGILIVSHETYHEGIIGLVAGRLSQEFYRPAIAISRGEKVSRGSARSISEFNIIEALHHFDHLLLGAGGHPMAAGFSIETEKIEQFITEFVSYGDTLLSEEIAPKITVDLEISLSDVSKDLLNEVENLSPFGVGNPKPIFLVRGLTLENFKTVGATADHLKMVLKDGKRSINAIGFGLGPLAEVLNKDCKLDVLLQIAVNDYNGSKTIEPQIKDLKNAIS</sequence>
<feature type="domain" description="DDH" evidence="6">
    <location>
        <begin position="110"/>
        <end position="255"/>
    </location>
</feature>
<evidence type="ECO:0000256" key="5">
    <source>
        <dbReference type="ARBA" id="ARBA00022839"/>
    </source>
</evidence>
<evidence type="ECO:0000259" key="6">
    <source>
        <dbReference type="Pfam" id="PF01368"/>
    </source>
</evidence>
<keyword evidence="4" id="KW-0378">Hydrolase</keyword>
<reference evidence="10" key="1">
    <citation type="submission" date="2017-09" db="EMBL/GenBank/DDBJ databases">
        <title>Depth-based differentiation of microbial function through sediment-hosted aquifers and enrichment of novel symbionts in the deep terrestrial subsurface.</title>
        <authorList>
            <person name="Probst A.J."/>
            <person name="Ladd B."/>
            <person name="Jarett J.K."/>
            <person name="Geller-Mcgrath D.E."/>
            <person name="Sieber C.M.K."/>
            <person name="Emerson J.B."/>
            <person name="Anantharaman K."/>
            <person name="Thomas B.C."/>
            <person name="Malmstrom R."/>
            <person name="Stieglmeier M."/>
            <person name="Klingl A."/>
            <person name="Woyke T."/>
            <person name="Ryan C.M."/>
            <person name="Banfield J.F."/>
        </authorList>
    </citation>
    <scope>NUCLEOTIDE SEQUENCE [LARGE SCALE GENOMIC DNA]</scope>
</reference>
<dbReference type="Pfam" id="PF02272">
    <property type="entry name" value="DHHA1"/>
    <property type="match status" value="1"/>
</dbReference>
<dbReference type="InterPro" id="IPR004610">
    <property type="entry name" value="RecJ"/>
</dbReference>
<gene>
    <name evidence="9" type="primary">recJ</name>
    <name evidence="9" type="ORF">COT51_02365</name>
</gene>
<dbReference type="InterPro" id="IPR003156">
    <property type="entry name" value="DHHA1_dom"/>
</dbReference>
<dbReference type="GO" id="GO:0003676">
    <property type="term" value="F:nucleic acid binding"/>
    <property type="evidence" value="ECO:0007669"/>
    <property type="project" value="InterPro"/>
</dbReference>
<accession>A0A2H0X998</accession>
<dbReference type="AlphaFoldDB" id="A0A2H0X998"/>
<evidence type="ECO:0000256" key="4">
    <source>
        <dbReference type="ARBA" id="ARBA00022801"/>
    </source>
</evidence>
<evidence type="ECO:0000256" key="1">
    <source>
        <dbReference type="ARBA" id="ARBA00005915"/>
    </source>
</evidence>
<protein>
    <recommendedName>
        <fullName evidence="2">Single-stranded-DNA-specific exonuclease RecJ</fullName>
    </recommendedName>
</protein>
<feature type="domain" description="RecJ OB" evidence="8">
    <location>
        <begin position="478"/>
        <end position="584"/>
    </location>
</feature>
<keyword evidence="5 9" id="KW-0269">Exonuclease</keyword>
<dbReference type="GO" id="GO:0006310">
    <property type="term" value="P:DNA recombination"/>
    <property type="evidence" value="ECO:0007669"/>
    <property type="project" value="InterPro"/>
</dbReference>
<dbReference type="SUPFAM" id="SSF64182">
    <property type="entry name" value="DHH phosphoesterases"/>
    <property type="match status" value="1"/>
</dbReference>
<dbReference type="Pfam" id="PF01368">
    <property type="entry name" value="DHH"/>
    <property type="match status" value="1"/>
</dbReference>
<dbReference type="InterPro" id="IPR041122">
    <property type="entry name" value="RecJ_OB"/>
</dbReference>
<dbReference type="Proteomes" id="UP000231098">
    <property type="component" value="Unassembled WGS sequence"/>
</dbReference>
<dbReference type="GO" id="GO:0008409">
    <property type="term" value="F:5'-3' exonuclease activity"/>
    <property type="evidence" value="ECO:0007669"/>
    <property type="project" value="InterPro"/>
</dbReference>
<proteinExistence type="inferred from homology"/>
<dbReference type="GO" id="GO:0006281">
    <property type="term" value="P:DNA repair"/>
    <property type="evidence" value="ECO:0007669"/>
    <property type="project" value="InterPro"/>
</dbReference>
<evidence type="ECO:0000259" key="7">
    <source>
        <dbReference type="Pfam" id="PF02272"/>
    </source>
</evidence>
<keyword evidence="3" id="KW-0540">Nuclease</keyword>
<dbReference type="Pfam" id="PF17768">
    <property type="entry name" value="RecJ_OB"/>
    <property type="match status" value="1"/>
</dbReference>
<evidence type="ECO:0000313" key="10">
    <source>
        <dbReference type="Proteomes" id="UP000231098"/>
    </source>
</evidence>
<dbReference type="PANTHER" id="PTHR30255">
    <property type="entry name" value="SINGLE-STRANDED-DNA-SPECIFIC EXONUCLEASE RECJ"/>
    <property type="match status" value="1"/>
</dbReference>
<dbReference type="Gene3D" id="3.90.1640.30">
    <property type="match status" value="1"/>
</dbReference>
<dbReference type="Gene3D" id="3.10.310.30">
    <property type="match status" value="1"/>
</dbReference>
<feature type="domain" description="DHHA1" evidence="7">
    <location>
        <begin position="373"/>
        <end position="460"/>
    </location>
</feature>
<evidence type="ECO:0000256" key="3">
    <source>
        <dbReference type="ARBA" id="ARBA00022722"/>
    </source>
</evidence>
<organism evidence="9 10">
    <name type="scientific">candidate division WWE3 bacterium CG08_land_8_20_14_0_20_41_15</name>
    <dbReference type="NCBI Taxonomy" id="1975086"/>
    <lineage>
        <taxon>Bacteria</taxon>
        <taxon>Katanobacteria</taxon>
    </lineage>
</organism>
<dbReference type="InterPro" id="IPR001667">
    <property type="entry name" value="DDH_dom"/>
</dbReference>
<comment type="caution">
    <text evidence="9">The sequence shown here is derived from an EMBL/GenBank/DDBJ whole genome shotgun (WGS) entry which is preliminary data.</text>
</comment>
<dbReference type="InterPro" id="IPR051673">
    <property type="entry name" value="SSDNA_exonuclease_RecJ"/>
</dbReference>
<dbReference type="PANTHER" id="PTHR30255:SF2">
    <property type="entry name" value="SINGLE-STRANDED-DNA-SPECIFIC EXONUCLEASE RECJ"/>
    <property type="match status" value="1"/>
</dbReference>
<dbReference type="EMBL" id="PEYV01000039">
    <property type="protein sequence ID" value="PIS21510.1"/>
    <property type="molecule type" value="Genomic_DNA"/>
</dbReference>
<dbReference type="NCBIfam" id="TIGR00644">
    <property type="entry name" value="recJ"/>
    <property type="match status" value="1"/>
</dbReference>
<comment type="similarity">
    <text evidence="1">Belongs to the RecJ family.</text>
</comment>
<evidence type="ECO:0000256" key="2">
    <source>
        <dbReference type="ARBA" id="ARBA00019841"/>
    </source>
</evidence>